<feature type="transmembrane region" description="Helical" evidence="1">
    <location>
        <begin position="273"/>
        <end position="293"/>
    </location>
</feature>
<dbReference type="PANTHER" id="PTHR40761">
    <property type="entry name" value="CONSERVED INTEGRAL MEMBRANE ALANINE VALINE AND LEUCINE RICH PROTEIN-RELATED"/>
    <property type="match status" value="1"/>
</dbReference>
<feature type="transmembrane region" description="Helical" evidence="1">
    <location>
        <begin position="219"/>
        <end position="238"/>
    </location>
</feature>
<evidence type="ECO:0000256" key="1">
    <source>
        <dbReference type="SAM" id="Phobius"/>
    </source>
</evidence>
<dbReference type="PANTHER" id="PTHR40761:SF1">
    <property type="entry name" value="CONSERVED INTEGRAL MEMBRANE ALANINE VALINE AND LEUCINE RICH PROTEIN-RELATED"/>
    <property type="match status" value="1"/>
</dbReference>
<keyword evidence="1" id="KW-0812">Transmembrane</keyword>
<keyword evidence="1" id="KW-0472">Membrane</keyword>
<gene>
    <name evidence="2" type="ORF">MCOL_V210060</name>
</gene>
<feature type="transmembrane region" description="Helical" evidence="1">
    <location>
        <begin position="245"/>
        <end position="267"/>
    </location>
</feature>
<sequence length="305" mass="30240">MICRIIRRAGPPHDAGRLLSVGVLIGFLLALGCSLCYGTATVLQAAGTRSVEAGSGSGVDAVLLLRAVRQWRYLAGVGLDVAGFALQVAALRLVPIYVVAAALAASIAVTGVVAASVLSARLSSSEWTAVGVVCASLVALALAAGPGHFRHAPAGLGWALLGVVAAIFAGGAAAGRLPDRARALVLGLGAGTGFGVVEVGVRLVDAIDPTERSFYTNPALYAAAAGGAAGFLLLTSALHRGSVTTAVAGMVVGETLAPAFVGVVWLGDTARDGLGWLVIAGFAVAVSGTLVLARFGEAPAPEEAG</sequence>
<organism evidence="2 3">
    <name type="scientific">Mycobacterium colombiense CECT 3035</name>
    <dbReference type="NCBI Taxonomy" id="1041522"/>
    <lineage>
        <taxon>Bacteria</taxon>
        <taxon>Bacillati</taxon>
        <taxon>Actinomycetota</taxon>
        <taxon>Actinomycetes</taxon>
        <taxon>Mycobacteriales</taxon>
        <taxon>Mycobacteriaceae</taxon>
        <taxon>Mycobacterium</taxon>
        <taxon>Mycobacterium avium complex (MAC)</taxon>
    </lineage>
</organism>
<name>J4JWC1_9MYCO</name>
<feature type="transmembrane region" description="Helical" evidence="1">
    <location>
        <begin position="73"/>
        <end position="90"/>
    </location>
</feature>
<proteinExistence type="predicted"/>
<dbReference type="SUPFAM" id="SSF103481">
    <property type="entry name" value="Multidrug resistance efflux transporter EmrE"/>
    <property type="match status" value="1"/>
</dbReference>
<dbReference type="eggNOG" id="COG0697">
    <property type="taxonomic scope" value="Bacteria"/>
</dbReference>
<dbReference type="AlphaFoldDB" id="J4JWC1"/>
<keyword evidence="1" id="KW-1133">Transmembrane helix</keyword>
<dbReference type="NCBIfam" id="NF038012">
    <property type="entry name" value="DMT_1"/>
    <property type="match status" value="1"/>
</dbReference>
<feature type="transmembrane region" description="Helical" evidence="1">
    <location>
        <begin position="181"/>
        <end position="199"/>
    </location>
</feature>
<dbReference type="PROSITE" id="PS51257">
    <property type="entry name" value="PROKAR_LIPOPROTEIN"/>
    <property type="match status" value="1"/>
</dbReference>
<dbReference type="EMBL" id="AFVW02000002">
    <property type="protein sequence ID" value="EJO90527.1"/>
    <property type="molecule type" value="Genomic_DNA"/>
</dbReference>
<comment type="caution">
    <text evidence="2">The sequence shown here is derived from an EMBL/GenBank/DDBJ whole genome shotgun (WGS) entry which is preliminary data.</text>
</comment>
<dbReference type="InterPro" id="IPR037185">
    <property type="entry name" value="EmrE-like"/>
</dbReference>
<protein>
    <submittedName>
        <fullName evidence="2">Integral membrane protein</fullName>
    </submittedName>
</protein>
<feature type="transmembrane region" description="Helical" evidence="1">
    <location>
        <begin position="18"/>
        <end position="40"/>
    </location>
</feature>
<feature type="transmembrane region" description="Helical" evidence="1">
    <location>
        <begin position="127"/>
        <end position="149"/>
    </location>
</feature>
<reference evidence="2 3" key="1">
    <citation type="journal article" date="2011" name="J. Bacteriol.">
        <title>Genome sequence of the Mycobacterium colombiense type strain, CECT 3035.</title>
        <authorList>
            <person name="Gonzalez-Perez M."/>
            <person name="Murcia M.I."/>
            <person name="Landsman D."/>
            <person name="Jordan I.K."/>
            <person name="Marino-Ramirez L."/>
        </authorList>
    </citation>
    <scope>NUCLEOTIDE SEQUENCE [LARGE SCALE GENOMIC DNA]</scope>
    <source>
        <strain evidence="2 3">CECT 3035</strain>
    </source>
</reference>
<dbReference type="Proteomes" id="UP000006455">
    <property type="component" value="Unassembled WGS sequence"/>
</dbReference>
<evidence type="ECO:0000313" key="3">
    <source>
        <dbReference type="Proteomes" id="UP000006455"/>
    </source>
</evidence>
<accession>J4JWC1</accession>
<feature type="transmembrane region" description="Helical" evidence="1">
    <location>
        <begin position="96"/>
        <end position="120"/>
    </location>
</feature>
<feature type="transmembrane region" description="Helical" evidence="1">
    <location>
        <begin position="155"/>
        <end position="174"/>
    </location>
</feature>
<evidence type="ECO:0000313" key="2">
    <source>
        <dbReference type="EMBL" id="EJO90527.1"/>
    </source>
</evidence>
<dbReference type="STRING" id="1041522.GCA_002105755_01046"/>